<keyword evidence="11" id="KW-1185">Reference proteome</keyword>
<dbReference type="EC" id="5.2.1.8" evidence="2 7"/>
<dbReference type="InterPro" id="IPR001179">
    <property type="entry name" value="PPIase_FKBP_dom"/>
</dbReference>
<accession>A0A1X2HUU4</accession>
<evidence type="ECO:0000256" key="8">
    <source>
        <dbReference type="PROSITE-ProRule" id="PRU00339"/>
    </source>
</evidence>
<evidence type="ECO:0000256" key="1">
    <source>
        <dbReference type="ARBA" id="ARBA00000971"/>
    </source>
</evidence>
<feature type="domain" description="PPIase FKBP-type" evidence="9">
    <location>
        <begin position="26"/>
        <end position="110"/>
    </location>
</feature>
<evidence type="ECO:0000256" key="7">
    <source>
        <dbReference type="PROSITE-ProRule" id="PRU00277"/>
    </source>
</evidence>
<feature type="repeat" description="TPR" evidence="8">
    <location>
        <begin position="172"/>
        <end position="205"/>
    </location>
</feature>
<evidence type="ECO:0000256" key="2">
    <source>
        <dbReference type="ARBA" id="ARBA00013194"/>
    </source>
</evidence>
<evidence type="ECO:0000256" key="3">
    <source>
        <dbReference type="ARBA" id="ARBA00022737"/>
    </source>
</evidence>
<dbReference type="Pfam" id="PF00254">
    <property type="entry name" value="FKBP_C"/>
    <property type="match status" value="1"/>
</dbReference>
<keyword evidence="3" id="KW-0677">Repeat</keyword>
<dbReference type="Gene3D" id="1.25.40.10">
    <property type="entry name" value="Tetratricopeptide repeat domain"/>
    <property type="match status" value="1"/>
</dbReference>
<dbReference type="PANTHER" id="PTHR46512">
    <property type="entry name" value="PEPTIDYLPROLYL ISOMERASE"/>
    <property type="match status" value="1"/>
</dbReference>
<dbReference type="GO" id="GO:0003755">
    <property type="term" value="F:peptidyl-prolyl cis-trans isomerase activity"/>
    <property type="evidence" value="ECO:0007669"/>
    <property type="project" value="UniProtKB-KW"/>
</dbReference>
<dbReference type="Proteomes" id="UP000242180">
    <property type="component" value="Unassembled WGS sequence"/>
</dbReference>
<dbReference type="InterPro" id="IPR050754">
    <property type="entry name" value="FKBP4/5/8-like"/>
</dbReference>
<dbReference type="SMART" id="SM00028">
    <property type="entry name" value="TPR"/>
    <property type="match status" value="3"/>
</dbReference>
<dbReference type="Gene3D" id="3.10.50.40">
    <property type="match status" value="1"/>
</dbReference>
<evidence type="ECO:0000313" key="10">
    <source>
        <dbReference type="EMBL" id="ORZ03313.1"/>
    </source>
</evidence>
<name>A0A1X2HUU4_SYNRA</name>
<protein>
    <recommendedName>
        <fullName evidence="2 7">peptidylprolyl isomerase</fullName>
        <ecNumber evidence="2 7">5.2.1.8</ecNumber>
    </recommendedName>
</protein>
<dbReference type="EMBL" id="MCGN01000001">
    <property type="protein sequence ID" value="ORZ03313.1"/>
    <property type="molecule type" value="Genomic_DNA"/>
</dbReference>
<dbReference type="Pfam" id="PF14559">
    <property type="entry name" value="TPR_19"/>
    <property type="match status" value="1"/>
</dbReference>
<dbReference type="SUPFAM" id="SSF54534">
    <property type="entry name" value="FKBP-like"/>
    <property type="match status" value="1"/>
</dbReference>
<evidence type="ECO:0000259" key="9">
    <source>
        <dbReference type="PROSITE" id="PS50059"/>
    </source>
</evidence>
<dbReference type="InParanoid" id="A0A1X2HUU4"/>
<sequence>MENLTADGKVTKRILKQGTGDLPKQRDNVSVHYEAYLAKTNHKFDSSVDRHVPFTFTLQGGQVISAWEYAIPKMKIGEKAEITWYGETGRPPLVPAKAPLRFEVELLSAWEDADSPHQRLKAADAKRVEGNDYFKKGEVELALHAYRQGREYIINLWNMEAHETVKCRELVVALQSNISMCHVKLKNWDLAIEVSQKVLERDPENIKAFYRLALVCKEKEDFDEGLKYIHQGLEIDPDNADLKSLQTSLIKTQKEHLKQYKGTYKKMFQ</sequence>
<reference evidence="10 11" key="1">
    <citation type="submission" date="2016-07" db="EMBL/GenBank/DDBJ databases">
        <title>Pervasive Adenine N6-methylation of Active Genes in Fungi.</title>
        <authorList>
            <consortium name="DOE Joint Genome Institute"/>
            <person name="Mondo S.J."/>
            <person name="Dannebaum R.O."/>
            <person name="Kuo R.C."/>
            <person name="Labutti K."/>
            <person name="Haridas S."/>
            <person name="Kuo A."/>
            <person name="Salamov A."/>
            <person name="Ahrendt S.R."/>
            <person name="Lipzen A."/>
            <person name="Sullivan W."/>
            <person name="Andreopoulos W.B."/>
            <person name="Clum A."/>
            <person name="Lindquist E."/>
            <person name="Daum C."/>
            <person name="Ramamoorthy G.K."/>
            <person name="Gryganskyi A."/>
            <person name="Culley D."/>
            <person name="Magnuson J.K."/>
            <person name="James T.Y."/>
            <person name="O'Malley M.A."/>
            <person name="Stajich J.E."/>
            <person name="Spatafora J.W."/>
            <person name="Visel A."/>
            <person name="Grigoriev I.V."/>
        </authorList>
    </citation>
    <scope>NUCLEOTIDE SEQUENCE [LARGE SCALE GENOMIC DNA]</scope>
    <source>
        <strain evidence="10 11">NRRL 2496</strain>
    </source>
</reference>
<comment type="catalytic activity">
    <reaction evidence="1 7">
        <text>[protein]-peptidylproline (omega=180) = [protein]-peptidylproline (omega=0)</text>
        <dbReference type="Rhea" id="RHEA:16237"/>
        <dbReference type="Rhea" id="RHEA-COMP:10747"/>
        <dbReference type="Rhea" id="RHEA-COMP:10748"/>
        <dbReference type="ChEBI" id="CHEBI:83833"/>
        <dbReference type="ChEBI" id="CHEBI:83834"/>
        <dbReference type="EC" id="5.2.1.8"/>
    </reaction>
</comment>
<feature type="repeat" description="TPR" evidence="8">
    <location>
        <begin position="206"/>
        <end position="239"/>
    </location>
</feature>
<comment type="caution">
    <text evidence="10">The sequence shown here is derived from an EMBL/GenBank/DDBJ whole genome shotgun (WGS) entry which is preliminary data.</text>
</comment>
<dbReference type="OMA" id="CHRMFTP"/>
<evidence type="ECO:0000256" key="4">
    <source>
        <dbReference type="ARBA" id="ARBA00022803"/>
    </source>
</evidence>
<dbReference type="PROSITE" id="PS50059">
    <property type="entry name" value="FKBP_PPIASE"/>
    <property type="match status" value="1"/>
</dbReference>
<proteinExistence type="predicted"/>
<dbReference type="InterPro" id="IPR019734">
    <property type="entry name" value="TPR_rpt"/>
</dbReference>
<dbReference type="STRING" id="13706.A0A1X2HUU4"/>
<evidence type="ECO:0000313" key="11">
    <source>
        <dbReference type="Proteomes" id="UP000242180"/>
    </source>
</evidence>
<keyword evidence="4 8" id="KW-0802">TPR repeat</keyword>
<dbReference type="InterPro" id="IPR046357">
    <property type="entry name" value="PPIase_dom_sf"/>
</dbReference>
<keyword evidence="6 7" id="KW-0413">Isomerase</keyword>
<keyword evidence="5 7" id="KW-0697">Rotamase</keyword>
<dbReference type="PROSITE" id="PS50005">
    <property type="entry name" value="TPR"/>
    <property type="match status" value="2"/>
</dbReference>
<dbReference type="InterPro" id="IPR011990">
    <property type="entry name" value="TPR-like_helical_dom_sf"/>
</dbReference>
<evidence type="ECO:0000256" key="6">
    <source>
        <dbReference type="ARBA" id="ARBA00023235"/>
    </source>
</evidence>
<dbReference type="PANTHER" id="PTHR46512:SF9">
    <property type="entry name" value="PEPTIDYLPROLYL ISOMERASE"/>
    <property type="match status" value="1"/>
</dbReference>
<gene>
    <name evidence="10" type="ORF">BCR43DRAFT_510382</name>
</gene>
<dbReference type="SUPFAM" id="SSF48452">
    <property type="entry name" value="TPR-like"/>
    <property type="match status" value="1"/>
</dbReference>
<dbReference type="AlphaFoldDB" id="A0A1X2HUU4"/>
<dbReference type="OrthoDB" id="1902587at2759"/>
<evidence type="ECO:0000256" key="5">
    <source>
        <dbReference type="ARBA" id="ARBA00023110"/>
    </source>
</evidence>
<organism evidence="10 11">
    <name type="scientific">Syncephalastrum racemosum</name>
    <name type="common">Filamentous fungus</name>
    <dbReference type="NCBI Taxonomy" id="13706"/>
    <lineage>
        <taxon>Eukaryota</taxon>
        <taxon>Fungi</taxon>
        <taxon>Fungi incertae sedis</taxon>
        <taxon>Mucoromycota</taxon>
        <taxon>Mucoromycotina</taxon>
        <taxon>Mucoromycetes</taxon>
        <taxon>Mucorales</taxon>
        <taxon>Syncephalastraceae</taxon>
        <taxon>Syncephalastrum</taxon>
    </lineage>
</organism>